<feature type="compositionally biased region" description="Polar residues" evidence="1">
    <location>
        <begin position="99"/>
        <end position="114"/>
    </location>
</feature>
<organism evidence="3 4">
    <name type="scientific">Cymbomonas tetramitiformis</name>
    <dbReference type="NCBI Taxonomy" id="36881"/>
    <lineage>
        <taxon>Eukaryota</taxon>
        <taxon>Viridiplantae</taxon>
        <taxon>Chlorophyta</taxon>
        <taxon>Pyramimonadophyceae</taxon>
        <taxon>Pyramimonadales</taxon>
        <taxon>Pyramimonadaceae</taxon>
        <taxon>Cymbomonas</taxon>
    </lineage>
</organism>
<dbReference type="CDD" id="cd00821">
    <property type="entry name" value="PH"/>
    <property type="match status" value="1"/>
</dbReference>
<dbReference type="SMART" id="SM00233">
    <property type="entry name" value="PH"/>
    <property type="match status" value="1"/>
</dbReference>
<dbReference type="PROSITE" id="PS50003">
    <property type="entry name" value="PH_DOMAIN"/>
    <property type="match status" value="1"/>
</dbReference>
<dbReference type="AlphaFoldDB" id="A0AAE0GIM8"/>
<evidence type="ECO:0000313" key="3">
    <source>
        <dbReference type="EMBL" id="KAK3278698.1"/>
    </source>
</evidence>
<keyword evidence="4" id="KW-1185">Reference proteome</keyword>
<reference evidence="3 4" key="1">
    <citation type="journal article" date="2015" name="Genome Biol. Evol.">
        <title>Comparative Genomics of a Bacterivorous Green Alga Reveals Evolutionary Causalities and Consequences of Phago-Mixotrophic Mode of Nutrition.</title>
        <authorList>
            <person name="Burns J.A."/>
            <person name="Paasch A."/>
            <person name="Narechania A."/>
            <person name="Kim E."/>
        </authorList>
    </citation>
    <scope>NUCLEOTIDE SEQUENCE [LARGE SCALE GENOMIC DNA]</scope>
    <source>
        <strain evidence="3 4">PLY_AMNH</strain>
    </source>
</reference>
<accession>A0AAE0GIM8</accession>
<dbReference type="Pfam" id="PF00169">
    <property type="entry name" value="PH"/>
    <property type="match status" value="1"/>
</dbReference>
<feature type="compositionally biased region" description="Acidic residues" evidence="1">
    <location>
        <begin position="252"/>
        <end position="264"/>
    </location>
</feature>
<dbReference type="InterPro" id="IPR011993">
    <property type="entry name" value="PH-like_dom_sf"/>
</dbReference>
<dbReference type="Proteomes" id="UP001190700">
    <property type="component" value="Unassembled WGS sequence"/>
</dbReference>
<feature type="domain" description="PH" evidence="2">
    <location>
        <begin position="2"/>
        <end position="97"/>
    </location>
</feature>
<gene>
    <name evidence="3" type="ORF">CYMTET_13382</name>
</gene>
<evidence type="ECO:0000256" key="1">
    <source>
        <dbReference type="SAM" id="MobiDB-lite"/>
    </source>
</evidence>
<dbReference type="InterPro" id="IPR051707">
    <property type="entry name" value="PI-Interact_SigTrans_Reg"/>
</dbReference>
<feature type="compositionally biased region" description="Basic and acidic residues" evidence="1">
    <location>
        <begin position="169"/>
        <end position="181"/>
    </location>
</feature>
<feature type="compositionally biased region" description="Acidic residues" evidence="1">
    <location>
        <begin position="383"/>
        <end position="394"/>
    </location>
</feature>
<proteinExistence type="predicted"/>
<protein>
    <recommendedName>
        <fullName evidence="2">PH domain-containing protein</fullName>
    </recommendedName>
</protein>
<feature type="compositionally biased region" description="Basic and acidic residues" evidence="1">
    <location>
        <begin position="223"/>
        <end position="236"/>
    </location>
</feature>
<feature type="region of interest" description="Disordered" evidence="1">
    <location>
        <begin position="99"/>
        <end position="394"/>
    </location>
</feature>
<comment type="caution">
    <text evidence="3">The sequence shown here is derived from an EMBL/GenBank/DDBJ whole genome shotgun (WGS) entry which is preliminary data.</text>
</comment>
<dbReference type="EMBL" id="LGRX02005321">
    <property type="protein sequence ID" value="KAK3278698.1"/>
    <property type="molecule type" value="Genomic_DNA"/>
</dbReference>
<evidence type="ECO:0000313" key="4">
    <source>
        <dbReference type="Proteomes" id="UP001190700"/>
    </source>
</evidence>
<dbReference type="Gene3D" id="2.30.29.30">
    <property type="entry name" value="Pleckstrin-homology domain (PH domain)/Phosphotyrosine-binding domain (PTB)"/>
    <property type="match status" value="1"/>
</dbReference>
<sequence>MAVQIDGYLKKKNSKTSVLMRNWNKRWFSLSGDTLSYSKTPREKQPSGTFCIADIISVSKTNDNEFEVVFPEKTFTLRADDAVEVKRWLEALHTARHSYTGSKRMQHSPTSPLEHQQPQPQDHPYDTPPSLQERPVAEKKAAAAPPSPRSMLSKPQSSGNAFGAFFSGEQERPGSRAKADSEETTDVMEFGNDDLDSPPSRKPPPSQRQPAPRQGFQKSSTASEKKAEPDAKKPDSVTEVAPVGNIVADADWLQDDWDDDDSGSEADSPADVSAGKGQELLESFDMQGGSDNMARNAAKDPPPARKHPGAGKKPAPARAPPTESWGGRGSLDKTDDEAEVTAPHSSTEVRPVTPSVGAVPVGRRDEKPGAAAPVASGVANDENWLEEDWDSDEE</sequence>
<dbReference type="SUPFAM" id="SSF50729">
    <property type="entry name" value="PH domain-like"/>
    <property type="match status" value="1"/>
</dbReference>
<name>A0AAE0GIM8_9CHLO</name>
<dbReference type="InterPro" id="IPR001849">
    <property type="entry name" value="PH_domain"/>
</dbReference>
<dbReference type="PANTHER" id="PTHR14336">
    <property type="entry name" value="TANDEM PH DOMAIN CONTAINING PROTEIN"/>
    <property type="match status" value="1"/>
</dbReference>
<feature type="compositionally biased region" description="Acidic residues" evidence="1">
    <location>
        <begin position="182"/>
        <end position="196"/>
    </location>
</feature>
<evidence type="ECO:0000259" key="2">
    <source>
        <dbReference type="PROSITE" id="PS50003"/>
    </source>
</evidence>
<feature type="compositionally biased region" description="Low complexity" evidence="1">
    <location>
        <begin position="369"/>
        <end position="379"/>
    </location>
</feature>